<dbReference type="FunFam" id="2.60.120.200:FF:000083">
    <property type="entry name" value="FAT atypical cadherin 4"/>
    <property type="match status" value="1"/>
</dbReference>
<dbReference type="GO" id="GO:0005886">
    <property type="term" value="C:plasma membrane"/>
    <property type="evidence" value="ECO:0007669"/>
    <property type="project" value="UniProtKB-SubCell"/>
</dbReference>
<evidence type="ECO:0000256" key="14">
    <source>
        <dbReference type="ARBA" id="ARBA00070347"/>
    </source>
</evidence>
<dbReference type="PANTHER" id="PTHR24026:SF126">
    <property type="entry name" value="PROTOCADHERIN FAT 4"/>
    <property type="match status" value="1"/>
</dbReference>
<feature type="domain" description="Cadherin" evidence="23">
    <location>
        <begin position="1821"/>
        <end position="1921"/>
    </location>
</feature>
<feature type="region of interest" description="Disordered" evidence="19">
    <location>
        <begin position="4310"/>
        <end position="4337"/>
    </location>
</feature>
<feature type="compositionally biased region" description="Polar residues" evidence="19">
    <location>
        <begin position="4036"/>
        <end position="4051"/>
    </location>
</feature>
<comment type="caution">
    <text evidence="18">Lacks conserved residue(s) required for the propagation of feature annotation.</text>
</comment>
<dbReference type="FunFam" id="2.10.25.10:FF:000335">
    <property type="entry name" value="protocadherin Fat 4 isoform X2"/>
    <property type="match status" value="1"/>
</dbReference>
<dbReference type="SMART" id="SM00179">
    <property type="entry name" value="EGF_CA"/>
    <property type="match status" value="5"/>
</dbReference>
<dbReference type="Pfam" id="PF07645">
    <property type="entry name" value="EGF_CA"/>
    <property type="match status" value="2"/>
</dbReference>
<dbReference type="PROSITE" id="PS00022">
    <property type="entry name" value="EGF_1"/>
    <property type="match status" value="7"/>
</dbReference>
<evidence type="ECO:0000256" key="11">
    <source>
        <dbReference type="ARBA" id="ARBA00023157"/>
    </source>
</evidence>
<dbReference type="SUPFAM" id="SSF57196">
    <property type="entry name" value="EGF/Laminin"/>
    <property type="match status" value="1"/>
</dbReference>
<dbReference type="Gene3D" id="2.60.40.60">
    <property type="entry name" value="Cadherins"/>
    <property type="match status" value="29"/>
</dbReference>
<dbReference type="GO" id="GO:0005509">
    <property type="term" value="F:calcium ion binding"/>
    <property type="evidence" value="ECO:0007669"/>
    <property type="project" value="UniProtKB-UniRule"/>
</dbReference>
<dbReference type="PROSITE" id="PS01186">
    <property type="entry name" value="EGF_2"/>
    <property type="match status" value="3"/>
</dbReference>
<evidence type="ECO:0000256" key="6">
    <source>
        <dbReference type="ARBA" id="ARBA00022737"/>
    </source>
</evidence>
<comment type="subunit">
    <text evidence="13">Heterophilic interaction with DCHS1; this interaction affects their respective protein levels. Interacts (via cytoplasmic domain) with MPDZ. Forms a complex with PALS1 and MPDZ.</text>
</comment>
<feature type="domain" description="Cadherin" evidence="23">
    <location>
        <begin position="1717"/>
        <end position="1820"/>
    </location>
</feature>
<dbReference type="FunFam" id="2.60.40.60:FF:000131">
    <property type="entry name" value="FAT atypical cadherin 4"/>
    <property type="match status" value="1"/>
</dbReference>
<dbReference type="FunFam" id="2.60.40.60:FF:000170">
    <property type="entry name" value="FAT atypical cadherin 4"/>
    <property type="match status" value="1"/>
</dbReference>
<dbReference type="SUPFAM" id="SSF49899">
    <property type="entry name" value="Concanavalin A-like lectins/glucanases"/>
    <property type="match status" value="2"/>
</dbReference>
<feature type="domain" description="Cadherin" evidence="23">
    <location>
        <begin position="1922"/>
        <end position="2023"/>
    </location>
</feature>
<dbReference type="GO" id="GO:0007156">
    <property type="term" value="P:homophilic cell adhesion via plasma membrane adhesion molecules"/>
    <property type="evidence" value="ECO:0007669"/>
    <property type="project" value="InterPro"/>
</dbReference>
<dbReference type="GO" id="GO:0051239">
    <property type="term" value="P:regulation of multicellular organismal process"/>
    <property type="evidence" value="ECO:0007669"/>
    <property type="project" value="UniProtKB-ARBA"/>
</dbReference>
<keyword evidence="9 20" id="KW-1133">Transmembrane helix</keyword>
<feature type="domain" description="Cadherin" evidence="23">
    <location>
        <begin position="982"/>
        <end position="1092"/>
    </location>
</feature>
<dbReference type="PROSITE" id="PS50026">
    <property type="entry name" value="EGF_3"/>
    <property type="match status" value="6"/>
</dbReference>
<dbReference type="PROSITE" id="PS01187">
    <property type="entry name" value="EGF_CA"/>
    <property type="match status" value="1"/>
</dbReference>
<name>A0A151PE78_ALLMI</name>
<evidence type="ECO:0000256" key="3">
    <source>
        <dbReference type="ARBA" id="ARBA00022553"/>
    </source>
</evidence>
<feature type="domain" description="Cadherin" evidence="23">
    <location>
        <begin position="2127"/>
        <end position="2226"/>
    </location>
</feature>
<keyword evidence="4 20" id="KW-0812">Transmembrane</keyword>
<dbReference type="FunFam" id="2.10.25.10:FF:000344">
    <property type="entry name" value="FAT atypical cadherin 4"/>
    <property type="match status" value="1"/>
</dbReference>
<feature type="compositionally biased region" description="Basic and acidic residues" evidence="19">
    <location>
        <begin position="4327"/>
        <end position="4337"/>
    </location>
</feature>
<evidence type="ECO:0000259" key="22">
    <source>
        <dbReference type="PROSITE" id="PS50026"/>
    </source>
</evidence>
<feature type="domain" description="Cadherin" evidence="23">
    <location>
        <begin position="2024"/>
        <end position="2127"/>
    </location>
</feature>
<dbReference type="FunFam" id="2.60.40.60:FF:000029">
    <property type="entry name" value="Cadherin EGF LAG seven-pass G-type receptor 3"/>
    <property type="match status" value="1"/>
</dbReference>
<dbReference type="InterPro" id="IPR000742">
    <property type="entry name" value="EGF"/>
</dbReference>
<feature type="domain" description="Cadherin" evidence="23">
    <location>
        <begin position="1612"/>
        <end position="1716"/>
    </location>
</feature>
<feature type="domain" description="Cadherin" evidence="23">
    <location>
        <begin position="349"/>
        <end position="452"/>
    </location>
</feature>
<keyword evidence="11 18" id="KW-1015">Disulfide bond</keyword>
<dbReference type="FunFam" id="2.60.40.60:FF:000180">
    <property type="entry name" value="FAT atypical cadherin 4"/>
    <property type="match status" value="1"/>
</dbReference>
<feature type="domain" description="Cadherin" evidence="23">
    <location>
        <begin position="2549"/>
        <end position="2652"/>
    </location>
</feature>
<feature type="compositionally biased region" description="Basic and acidic residues" evidence="19">
    <location>
        <begin position="4162"/>
        <end position="4174"/>
    </location>
</feature>
<feature type="domain" description="Cadherin" evidence="23">
    <location>
        <begin position="668"/>
        <end position="772"/>
    </location>
</feature>
<keyword evidence="2 18" id="KW-0245">EGF-like domain</keyword>
<feature type="domain" description="Cadherin" evidence="23">
    <location>
        <begin position="1093"/>
        <end position="1193"/>
    </location>
</feature>
<feature type="region of interest" description="Disordered" evidence="19">
    <location>
        <begin position="4036"/>
        <end position="4065"/>
    </location>
</feature>
<dbReference type="GO" id="GO:0001736">
    <property type="term" value="P:establishment of planar polarity"/>
    <property type="evidence" value="ECO:0007669"/>
    <property type="project" value="UniProtKB-ARBA"/>
</dbReference>
<evidence type="ECO:0000256" key="5">
    <source>
        <dbReference type="ARBA" id="ARBA00022729"/>
    </source>
</evidence>
<feature type="transmembrane region" description="Helical" evidence="20">
    <location>
        <begin position="3853"/>
        <end position="3878"/>
    </location>
</feature>
<dbReference type="SMART" id="SM00112">
    <property type="entry name" value="CA"/>
    <property type="match status" value="29"/>
</dbReference>
<dbReference type="FunFam" id="2.10.25.10:FF:000168">
    <property type="entry name" value="FAT atypical cadherin 4"/>
    <property type="match status" value="1"/>
</dbReference>
<evidence type="ECO:0000313" key="24">
    <source>
        <dbReference type="EMBL" id="KYO47397.1"/>
    </source>
</evidence>
<dbReference type="FunFam" id="2.60.40.60:FF:000115">
    <property type="entry name" value="FAT atypical cadherin 4"/>
    <property type="match status" value="1"/>
</dbReference>
<evidence type="ECO:0000259" key="23">
    <source>
        <dbReference type="PROSITE" id="PS50268"/>
    </source>
</evidence>
<dbReference type="GO" id="GO:0003007">
    <property type="term" value="P:heart morphogenesis"/>
    <property type="evidence" value="ECO:0007669"/>
    <property type="project" value="UniProtKB-ARBA"/>
</dbReference>
<keyword evidence="5" id="KW-0732">Signal</keyword>
<dbReference type="PROSITE" id="PS50268">
    <property type="entry name" value="CADHERIN_2"/>
    <property type="match status" value="29"/>
</dbReference>
<dbReference type="FunFam" id="2.60.40.60:FF:000114">
    <property type="entry name" value="FAT atypical cadherin 4"/>
    <property type="match status" value="2"/>
</dbReference>
<keyword evidence="7 17" id="KW-0106">Calcium</keyword>
<dbReference type="CDD" id="cd11304">
    <property type="entry name" value="Cadherin_repeat"/>
    <property type="match status" value="29"/>
</dbReference>
<dbReference type="FunFam" id="2.60.40.60:FF:000176">
    <property type="entry name" value="FAT atypical cadherin 4"/>
    <property type="match status" value="1"/>
</dbReference>
<dbReference type="InterPro" id="IPR018097">
    <property type="entry name" value="EGF_Ca-bd_CS"/>
</dbReference>
<dbReference type="Proteomes" id="UP000050525">
    <property type="component" value="Unassembled WGS sequence"/>
</dbReference>
<feature type="domain" description="Cadherin" evidence="23">
    <location>
        <begin position="896"/>
        <end position="981"/>
    </location>
</feature>
<dbReference type="FunFam" id="2.60.40.60:FF:000024">
    <property type="entry name" value="FAT atypical cadherin 3"/>
    <property type="match status" value="2"/>
</dbReference>
<dbReference type="InterPro" id="IPR013320">
    <property type="entry name" value="ConA-like_dom_sf"/>
</dbReference>
<feature type="domain" description="EGF-like" evidence="22">
    <location>
        <begin position="3516"/>
        <end position="3552"/>
    </location>
</feature>
<evidence type="ECO:0000256" key="13">
    <source>
        <dbReference type="ARBA" id="ARBA00062851"/>
    </source>
</evidence>
<feature type="domain" description="Cadherin" evidence="23">
    <location>
        <begin position="42"/>
        <end position="145"/>
    </location>
</feature>
<feature type="domain" description="Cadherin" evidence="23">
    <location>
        <begin position="2444"/>
        <end position="2548"/>
    </location>
</feature>
<dbReference type="eggNOG" id="KOG1217">
    <property type="taxonomic scope" value="Eukaryota"/>
</dbReference>
<keyword evidence="3" id="KW-0597">Phosphoprotein</keyword>
<feature type="domain" description="Cadherin" evidence="23">
    <location>
        <begin position="453"/>
        <end position="562"/>
    </location>
</feature>
<keyword evidence="25" id="KW-1185">Reference proteome</keyword>
<feature type="domain" description="Cadherin" evidence="23">
    <location>
        <begin position="146"/>
        <end position="245"/>
    </location>
</feature>
<keyword evidence="8" id="KW-0130">Cell adhesion</keyword>
<evidence type="ECO:0000256" key="8">
    <source>
        <dbReference type="ARBA" id="ARBA00022889"/>
    </source>
</evidence>
<dbReference type="FunFam" id="2.60.40.60:FF:000101">
    <property type="entry name" value="FAT atypical cadherin 4"/>
    <property type="match status" value="1"/>
</dbReference>
<dbReference type="SMART" id="SM00282">
    <property type="entry name" value="LamG"/>
    <property type="match status" value="2"/>
</dbReference>
<comment type="subcellular location">
    <subcellularLocation>
        <location evidence="1">Membrane</location>
        <topology evidence="1">Single-pass type I membrane protein</topology>
    </subcellularLocation>
</comment>
<dbReference type="FunFam" id="2.60.40.60:FF:000137">
    <property type="entry name" value="FAT atypical cadherin 4"/>
    <property type="match status" value="1"/>
</dbReference>
<feature type="region of interest" description="Disordered" evidence="19">
    <location>
        <begin position="3890"/>
        <end position="3936"/>
    </location>
</feature>
<dbReference type="FunFam" id="2.60.40.60:FF:000144">
    <property type="entry name" value="FAT atypical cadherin 4"/>
    <property type="match status" value="1"/>
</dbReference>
<dbReference type="Pfam" id="PF12661">
    <property type="entry name" value="hEGF"/>
    <property type="match status" value="1"/>
</dbReference>
<accession>A0A151PE78</accession>
<dbReference type="Pfam" id="PF02210">
    <property type="entry name" value="Laminin_G_2"/>
    <property type="match status" value="2"/>
</dbReference>
<evidence type="ECO:0000256" key="16">
    <source>
        <dbReference type="ARBA" id="ARBA00081404"/>
    </source>
</evidence>
<feature type="domain" description="Cadherin" evidence="23">
    <location>
        <begin position="2338"/>
        <end position="2443"/>
    </location>
</feature>
<dbReference type="FunFam" id="2.60.40.60:FF:000020">
    <property type="entry name" value="Dachsous cadherin-related 1b"/>
    <property type="match status" value="3"/>
</dbReference>
<feature type="domain" description="EGF-like" evidence="22">
    <location>
        <begin position="3254"/>
        <end position="3290"/>
    </location>
</feature>
<feature type="domain" description="Cadherin" evidence="23">
    <location>
        <begin position="1297"/>
        <end position="1403"/>
    </location>
</feature>
<proteinExistence type="predicted"/>
<feature type="domain" description="EGF-like" evidence="22">
    <location>
        <begin position="3156"/>
        <end position="3214"/>
    </location>
</feature>
<feature type="domain" description="Cadherin" evidence="23">
    <location>
        <begin position="2653"/>
        <end position="2758"/>
    </location>
</feature>
<feature type="domain" description="Cadherin" evidence="23">
    <location>
        <begin position="7"/>
        <end position="46"/>
    </location>
</feature>
<feature type="domain" description="EGF-like" evidence="22">
    <location>
        <begin position="3292"/>
        <end position="3328"/>
    </location>
</feature>
<dbReference type="FunFam" id="2.60.40.60:FF:000134">
    <property type="entry name" value="protocadherin Fat 4"/>
    <property type="match status" value="1"/>
</dbReference>
<feature type="disulfide bond" evidence="18">
    <location>
        <begin position="3542"/>
        <end position="3551"/>
    </location>
</feature>
<dbReference type="PROSITE" id="PS50025">
    <property type="entry name" value="LAM_G_DOMAIN"/>
    <property type="match status" value="2"/>
</dbReference>
<evidence type="ECO:0000256" key="4">
    <source>
        <dbReference type="ARBA" id="ARBA00022692"/>
    </source>
</evidence>
<dbReference type="PROSITE" id="PS00010">
    <property type="entry name" value="ASX_HYDROXYL"/>
    <property type="match status" value="2"/>
</dbReference>
<feature type="region of interest" description="Disordered" evidence="19">
    <location>
        <begin position="4147"/>
        <end position="4261"/>
    </location>
</feature>
<dbReference type="InterPro" id="IPR000152">
    <property type="entry name" value="EGF-type_Asp/Asn_hydroxyl_site"/>
</dbReference>
<dbReference type="PROSITE" id="PS00232">
    <property type="entry name" value="CADHERIN_1"/>
    <property type="match status" value="15"/>
</dbReference>
<feature type="disulfide bond" evidence="18">
    <location>
        <begin position="3204"/>
        <end position="3213"/>
    </location>
</feature>
<dbReference type="SUPFAM" id="SSF49313">
    <property type="entry name" value="Cadherin-like"/>
    <property type="match status" value="29"/>
</dbReference>
<evidence type="ECO:0000256" key="20">
    <source>
        <dbReference type="SAM" id="Phobius"/>
    </source>
</evidence>
<sequence>MAPRRVFRLDPVSGKLSTITQLDREEQSYYSLQVLATDLGSPPLSSVARVNENEPAGSYLTTVSATDPDMGLNGTVKYSISAGDTSRFQIHTQTGVITTKIALDREEKTAYQLQIMATDGGHLHSQNQAIVTITVLDTQDNPPVFSQDVYSFVVFENIALGYHVGTVYASTMDLNTNITYLITTGDQRGMFAINKVTGQITTASIIDREEQAFYQLKVVASGGAITGDTMVNITVKDLNDNSPHFIHAVESVNVVENWKAGHTIFQAKAVDPDEGVNGMVLYSLKQNPKGLFSINEQNGNISLEGPLDIIAGSYQVEILASDMGVPQLSSSFILAVSVHDVNDNSPVFDQLSYEVTILESEPVNSRFFKVQASDKDSGANGEVAYTITEGNTGDAFGIFPDGQLYIKSELDRELQERYILLVVASDRAVEPLSATVNVTIILEDVNDNRPLFNSTNYVFYFEEEQSGGSFVGKINAVDKDFGPNGEVRYSFENMQPDFELNTGTGEITSTYQFDRESLMRQRGAAVFSLTVIATDQGLPKPLKDQATVQIYMKDINDNAPKFLKDLYQATISELAANLTQVLRVSASDVDEGNNGLIHYSVIKGNEENQFAIDSGTGQVTLVGKLDHEATASYSLIIQAVDSGTVSLSSTCTLSIDVLDENDNSPSFPKSTLFVDVLENMRIGELVSSVTATDSDSGDNADLHYSITGTNNHGTFSISPNTGSIFLAKKLDFETQSLFKLNITAKDQGRPPRSSTMSVVIHVRDFNDNPPNFPPGDIFKSIVENIPVGSSVISVTARDPDADINGQLMYAIIQQMPRGNHFRIDEIRGTIFTNAEIDREFANLFELTVKATDQAVPVESRRFAVKNVTILVTDQNDNVPVFISQNALAADPSVVIGSVLTTIIAADPDEGANGEVEYEIINGDTETFIVDRYSGDLRVASALVPSQLIYNLIVAATDLGPERRKSTTEMTVILQGVDGPVFTQPKYITILKEGEPIGTNVIAIEAASPRGSEAQVEYYIVSVRCEDKSLGRLFTIGRHTGVIQTAAILDREQGARLYLVDVYAIEKSAVLPRTQRAEVEITLQDINDNPPVFPTDMLDLTVEENIGDGSKIMQLTAMDADEGANALVTYTIISGADDSFHIDPESGDLIATKRLDRERRSKYSLLVRADDGLQSSDMRINITVSDVNDHTPKFSKPVYSFDIPEDTTPGSLVAAILATDDDSGVNGEITYTVSEDDEDGIFFLNPVTGVFNLTRILDYEMQQYYILTVRAEDGGGQYTAIRVYFNILDVNDNPPLFSMVSYSTSLVEDLPPGSTILNFNVTDADDGPNSQLSYSIASGDSLGQFNIDKDGILSIKKILDRESQSFYSLIVQVHDMASLPASRFTSTAQVSIILLDVNDNPPNFISPKLTYIPENTPIDTIVFKAQATDPDSGPNSYIEYTLQRPLGNKFSIGTIDGEVRLTGELDREAVSNYTLTVVATDKGQPSLSSSTDVVVIVLDINDNNPLFAQKQYKVEVDENTLTGTDLIQVFATDGDEGTNGQVRYTIISGNTNNEFRIDSVTGVITVAKPLDREKEPSYTLTVQSSDRGSSPRTDTTTVNIVLMDINDFIPTFELSPYSVNVPENLETLPKVILQVVARDDDQGLNSKLTYILISGNEDGAFTLSATGELRLVKSLDRETKEKYVLLITAADSGSPALTGTGTIAVTVDDVNDNVPTFAFNMYSTTIPEDAPTGTDILLVNSSDADASVNAVISYKLIGGNSQFTINPSTGQIITSALLDRETKENYTLVVVASDGGFPKALSSSTSVLVSVADVNDNPPKFQHHPYVTHIPSPTTSGSFVFAVTVTDADSGPNAELHYSLRGKNSEKFHIDPTRGAIMAADSLTGDSEVTFSVHVKDGGLYPKTDSTTVTVRFMNKAQFPQVQAEQHTFMFPENQAISTLVTTVSGSSSRGGSLSYYIASGNLGNTFQIDQLTGQFSICQSLDFEAIQKYVVWIEARDMGFPPFSSYEKLEITVVDVNDNAPEFERDPFIAEIIENLSPRKILTVSAVDKDSGPNGQLNYEIIDGNKENSFTINRATGEIRSVRPLDREKLAQYVLTIKAFDKGTPLQSTTVKVIVNILDENDNAPRFSQIFSASVPENAPLGYTVTRVTTSDEDIGVNAISRYSIRDPSLPFVINPSTGDITVSRPLNREDTDRYRMRVSAHDSGWTVSTDVTIFVTDINDNAPRFTKPSYYLECPELTEVGLRVTQVSATDPDEGFNGQIFYFIKSQSEFFRINATSGEIFNKQYLKYQNSSGSSNFNINRHSFIVTSSDRGSPPLLSETTVTINIVDSNDNAPRFLASKYFTPVTKNVGIGTNLIKVTAVDDKDFGLNSEVGYFISNENNTNKFKLDSRTGWISVASSLMADLNQDFLIKVKAKDKGNPPLSAEVTVEIVITEENYHTPVFSQSHMSITIPESHAVGAIIRTVSARDRDVAMNGLIKYNISSGNEAGIFSINTSTGALTLAKSLDYELYQKHEIIVSATDGGWVARTGYCTVTVNVIDVNDNSPAFSPEDYFPNVLENAPSGTTVIRLNATDADSGPNAVIAYAIQSSDSDLFVIDPNTGIITTQGFLDYETKQSYHLTVKAFNVPDEERCSFASVNIQLEGTNEYVPRFVSKLYYFEVSEAACRGTVVGEVFASDRDMGTDGEVHYLIFGNSRKKGFQIDGRSGQMYVSGPLDREKEERISLKVLAKNFGSIRGADIDEVIVNITILDANDPPVFSLEVYNIQISEGVPPGTHVTFVSAFDSDSVPSWSRFSYFIGSGNDNGAFSINPQTGQVTVTAELDRETLPVYNLTVLAIDSGSPSATGSASLLVTLEDINDNGPTLSTSQGEVMENNRAGTLVMTLQSSDPDLPPNQGPFSYYLLSTGPATSYFSLSTAGVLTTTREIDREQISDFFLSVITRDSGIPQMSSTGTVQIKVVDQNDNPSQPRTVEIFVHYYGNLFPGGILGNVKPQDPDVLDSFHCSLTSGVTSLFNIPGGTCDLNSQARSTDGTFDLTVLSNDGLHSAVTSSVRVFFAGFNNGTIDNSILLRLSVHTVKDFLTNHYLHFLRIANSQLTGLGTAVQLYGVYEDSNRTFLMAAVKRNNNLYVSPSGVATFFESIKEILFRQSGVWIESVDHDSCIQNPCQNGGSCLRRLAVSPVLKSHESIPVIIMANEPLQPFVCRCLPGYDGNLCETDIDECLPSPCHNNGTCHNLVGGFSCSCPDGFTGMACERDINECLSSPCKNGAVCQNFPGSFNCVCKTGYTGKTCDSAVNYCECNPCFNGGSCQSGVEGYYCHCPFGVFGNHCELNSYGFEELSYMEFPSMDPNNNYIYIKFSTIKSNALMLYNYDNQTGEQAEFLALEITEERLRFSYNLGSGTYKLTTMKKVSDGQFHTVIARRAGMAASLTVDSCSEDQEPGYCTVSNVAVATDWTLDVQPNRVTVGGIRSLEPILQRRGQVESHDFVGCIMEFAVNGRPLEPSQALAAHGILDQCPRLEGACSISPCQNGGTCVDHWSWQQCHCKEGVTGKHCEKYMTADTALSLEGKGRLDYHMSQNRKREYLMRHGTRDTILEPPNVNRLEVKFRTRSENGILIHVQESSNYTTVKIRSGKVHYTSDAGIAGKVERNIQEVYTADGQWHSLLIEKNGSATILSVDRAYSRDILHVTQDFGGLNVLTVSLGGIPPNHAPRSTSAGFDGCIEYVKYGGESLPFTGKHSLATISKTDPSVKTGCRGPNVCASNPCWGELMCINQWYAYKCVPPGACASNPCQNGGSCEPGTHSGFTCSCPESYAGRTCEKVVACLGILCAQGHVCKGGVNGGHMCVPSPHPAELSLPLWAVPAIVGSCATVLALLVLSLILCNQCRGKKAKGQKEEKKKEKKKKGSENVAFDDPDNIPPYGDDMTVRKQPEGNPKPDIIERENPYLIYDETDIPHNTETIPSAPLASPEPEIEHYDIENASSIAPSDADIIQHYKQFRSHTPKFSIQRHSPLGFARQSPMPLGASSLTYQPSYSQGLRTTSLSHSACPTPNPLSRHSPAPFSKSSTFYRNSPARELHLSIREGSPLEMHNDVCQPGIFNYATRLGRRSKSPQTMATHGSSRPGSRLKQPIGQIPLETAPPVGLSIEEVERLNTPRPRNPSICSADHGRSSSEEDCRRPLSRTRNPADGIPAPESSSDSDSHESFTCSEMEYDRDKPMAYTSRMPKLSQVNESDADDEDNYGARLKPRRYPGRRAEGGPVGTQATTSNVAENTLPMKLGQQAGNFNWDNLLNWGPGFGHYVDVFKDLASLPEKAAAAAANEESKGGTIKPVSKDGEAEQYV</sequence>
<feature type="domain" description="EGF-like" evidence="22">
    <location>
        <begin position="3779"/>
        <end position="3816"/>
    </location>
</feature>
<gene>
    <name evidence="24" type="ORF">Y1Q_0001205</name>
</gene>
<dbReference type="EMBL" id="AKHW03000422">
    <property type="protein sequence ID" value="KYO47397.1"/>
    <property type="molecule type" value="Genomic_DNA"/>
</dbReference>
<evidence type="ECO:0000256" key="17">
    <source>
        <dbReference type="PROSITE-ProRule" id="PRU00043"/>
    </source>
</evidence>
<dbReference type="CDD" id="cd00110">
    <property type="entry name" value="LamG"/>
    <property type="match status" value="2"/>
</dbReference>
<dbReference type="FunFam" id="2.60.40.60:FF:000154">
    <property type="entry name" value="FAT atypical cadherin 4"/>
    <property type="match status" value="1"/>
</dbReference>
<keyword evidence="12" id="KW-0325">Glycoprotein</keyword>
<dbReference type="PANTHER" id="PTHR24026">
    <property type="entry name" value="FAT ATYPICAL CADHERIN-RELATED"/>
    <property type="match status" value="1"/>
</dbReference>
<feature type="domain" description="EGF-like" evidence="22">
    <location>
        <begin position="3216"/>
        <end position="3252"/>
    </location>
</feature>
<dbReference type="GO" id="GO:0030182">
    <property type="term" value="P:neuron differentiation"/>
    <property type="evidence" value="ECO:0007669"/>
    <property type="project" value="UniProtKB-ARBA"/>
</dbReference>
<feature type="disulfide bond" evidence="18">
    <location>
        <begin position="3280"/>
        <end position="3289"/>
    </location>
</feature>
<feature type="domain" description="Cadherin" evidence="23">
    <location>
        <begin position="2759"/>
        <end position="2864"/>
    </location>
</feature>
<dbReference type="FunFam" id="2.60.120.200:FF:000030">
    <property type="entry name" value="FAT atypical cadherin 4"/>
    <property type="match status" value="1"/>
</dbReference>
<dbReference type="InterPro" id="IPR049883">
    <property type="entry name" value="NOTCH1_EGF-like"/>
</dbReference>
<dbReference type="STRING" id="8496.A0A151PE78"/>
<feature type="compositionally biased region" description="Polar residues" evidence="19">
    <location>
        <begin position="4107"/>
        <end position="4119"/>
    </location>
</feature>
<feature type="disulfide bond" evidence="18">
    <location>
        <begin position="3242"/>
        <end position="3251"/>
    </location>
</feature>
<dbReference type="FunFam" id="2.60.40.60:FF:000081">
    <property type="entry name" value="protocadherin Fat 4"/>
    <property type="match status" value="1"/>
</dbReference>
<feature type="disulfide bond" evidence="18">
    <location>
        <begin position="3318"/>
        <end position="3327"/>
    </location>
</feature>
<evidence type="ECO:0000256" key="1">
    <source>
        <dbReference type="ARBA" id="ARBA00004479"/>
    </source>
</evidence>
<keyword evidence="10 20" id="KW-0472">Membrane</keyword>
<evidence type="ECO:0000256" key="9">
    <source>
        <dbReference type="ARBA" id="ARBA00022989"/>
    </source>
</evidence>
<organism evidence="24 25">
    <name type="scientific">Alligator mississippiensis</name>
    <name type="common">American alligator</name>
    <dbReference type="NCBI Taxonomy" id="8496"/>
    <lineage>
        <taxon>Eukaryota</taxon>
        <taxon>Metazoa</taxon>
        <taxon>Chordata</taxon>
        <taxon>Craniata</taxon>
        <taxon>Vertebrata</taxon>
        <taxon>Euteleostomi</taxon>
        <taxon>Archelosauria</taxon>
        <taxon>Archosauria</taxon>
        <taxon>Crocodylia</taxon>
        <taxon>Alligatoridae</taxon>
        <taxon>Alligatorinae</taxon>
        <taxon>Alligator</taxon>
    </lineage>
</organism>
<reference evidence="24 25" key="1">
    <citation type="journal article" date="2012" name="Genome Biol.">
        <title>Sequencing three crocodilian genomes to illuminate the evolution of archosaurs and amniotes.</title>
        <authorList>
            <person name="St John J.A."/>
            <person name="Braun E.L."/>
            <person name="Isberg S.R."/>
            <person name="Miles L.G."/>
            <person name="Chong A.Y."/>
            <person name="Gongora J."/>
            <person name="Dalzell P."/>
            <person name="Moran C."/>
            <person name="Bed'hom B."/>
            <person name="Abzhanov A."/>
            <person name="Burgess S.C."/>
            <person name="Cooksey A.M."/>
            <person name="Castoe T.A."/>
            <person name="Crawford N.G."/>
            <person name="Densmore L.D."/>
            <person name="Drew J.C."/>
            <person name="Edwards S.V."/>
            <person name="Faircloth B.C."/>
            <person name="Fujita M.K."/>
            <person name="Greenwold M.J."/>
            <person name="Hoffmann F.G."/>
            <person name="Howard J.M."/>
            <person name="Iguchi T."/>
            <person name="Janes D.E."/>
            <person name="Khan S.Y."/>
            <person name="Kohno S."/>
            <person name="de Koning A.J."/>
            <person name="Lance S.L."/>
            <person name="McCarthy F.M."/>
            <person name="McCormack J.E."/>
            <person name="Merchant M.E."/>
            <person name="Peterson D.G."/>
            <person name="Pollock D.D."/>
            <person name="Pourmand N."/>
            <person name="Raney B.J."/>
            <person name="Roessler K.A."/>
            <person name="Sanford J.R."/>
            <person name="Sawyer R.H."/>
            <person name="Schmidt C.J."/>
            <person name="Triplett E.W."/>
            <person name="Tuberville T.D."/>
            <person name="Venegas-Anaya M."/>
            <person name="Howard J.T."/>
            <person name="Jarvis E.D."/>
            <person name="Guillette L.J.Jr."/>
            <person name="Glenn T.C."/>
            <person name="Green R.E."/>
            <person name="Ray D.A."/>
        </authorList>
    </citation>
    <scope>NUCLEOTIDE SEQUENCE [LARGE SCALE GENOMIC DNA]</scope>
    <source>
        <strain evidence="24">KSC_2009_1</strain>
    </source>
</reference>
<evidence type="ECO:0000256" key="18">
    <source>
        <dbReference type="PROSITE-ProRule" id="PRU00076"/>
    </source>
</evidence>
<keyword evidence="6" id="KW-0677">Repeat</keyword>
<feature type="region of interest" description="Disordered" evidence="19">
    <location>
        <begin position="4101"/>
        <end position="4126"/>
    </location>
</feature>
<feature type="domain" description="Laminin G" evidence="21">
    <location>
        <begin position="3571"/>
        <end position="3751"/>
    </location>
</feature>
<feature type="domain" description="Cadherin" evidence="23">
    <location>
        <begin position="2863"/>
        <end position="2970"/>
    </location>
</feature>
<feature type="domain" description="Cadherin" evidence="23">
    <location>
        <begin position="1194"/>
        <end position="1296"/>
    </location>
</feature>
<dbReference type="InterPro" id="IPR009030">
    <property type="entry name" value="Growth_fac_rcpt_cys_sf"/>
</dbReference>
<evidence type="ECO:0000256" key="19">
    <source>
        <dbReference type="SAM" id="MobiDB-lite"/>
    </source>
</evidence>
<dbReference type="CDD" id="cd00054">
    <property type="entry name" value="EGF_CA"/>
    <property type="match status" value="5"/>
</dbReference>
<dbReference type="eggNOG" id="KOG3594">
    <property type="taxonomic scope" value="Eukaryota"/>
</dbReference>
<evidence type="ECO:0000259" key="21">
    <source>
        <dbReference type="PROSITE" id="PS50025"/>
    </source>
</evidence>
<dbReference type="GO" id="GO:0050793">
    <property type="term" value="P:regulation of developmental process"/>
    <property type="evidence" value="ECO:0007669"/>
    <property type="project" value="UniProtKB-ARBA"/>
</dbReference>
<feature type="domain" description="Cadherin" evidence="23">
    <location>
        <begin position="1507"/>
        <end position="1611"/>
    </location>
</feature>
<evidence type="ECO:0000256" key="10">
    <source>
        <dbReference type="ARBA" id="ARBA00023136"/>
    </source>
</evidence>
<dbReference type="InterPro" id="IPR013032">
    <property type="entry name" value="EGF-like_CS"/>
</dbReference>
<evidence type="ECO:0000313" key="25">
    <source>
        <dbReference type="Proteomes" id="UP000050525"/>
    </source>
</evidence>
<dbReference type="Pfam" id="PF00028">
    <property type="entry name" value="Cadherin"/>
    <property type="match status" value="28"/>
</dbReference>
<dbReference type="FunFam" id="2.60.40.60:FF:000039">
    <property type="entry name" value="FAT atypical cadherin 3"/>
    <property type="match status" value="1"/>
</dbReference>
<feature type="domain" description="Cadherin" evidence="23">
    <location>
        <begin position="246"/>
        <end position="348"/>
    </location>
</feature>
<evidence type="ECO:0000256" key="2">
    <source>
        <dbReference type="ARBA" id="ARBA00022536"/>
    </source>
</evidence>
<dbReference type="GO" id="GO:0007157">
    <property type="term" value="P:heterophilic cell-cell adhesion via plasma membrane cell adhesion molecules"/>
    <property type="evidence" value="ECO:0007669"/>
    <property type="project" value="UniProtKB-ARBA"/>
</dbReference>
<dbReference type="InterPro" id="IPR002126">
    <property type="entry name" value="Cadherin-like_dom"/>
</dbReference>
<dbReference type="FunFam" id="2.10.25.10:FF:000066">
    <property type="entry name" value="FAT atypical cadherin 4"/>
    <property type="match status" value="1"/>
</dbReference>
<dbReference type="PRINTS" id="PR00205">
    <property type="entry name" value="CADHERIN"/>
</dbReference>
<feature type="disulfide bond" evidence="18">
    <location>
        <begin position="3806"/>
        <end position="3815"/>
    </location>
</feature>
<comment type="caution">
    <text evidence="24">The sequence shown here is derived from an EMBL/GenBank/DDBJ whole genome shotgun (WGS) entry which is preliminary data.</text>
</comment>
<dbReference type="SUPFAM" id="SSF57184">
    <property type="entry name" value="Growth factor receptor domain"/>
    <property type="match status" value="1"/>
</dbReference>
<dbReference type="FunFam" id="2.60.40.60:FF:000171">
    <property type="entry name" value="FAT atypical cadherin 4"/>
    <property type="match status" value="1"/>
</dbReference>
<dbReference type="FunFam" id="2.60.40.60:FF:000118">
    <property type="entry name" value="protocadherin Fat 4"/>
    <property type="match status" value="1"/>
</dbReference>
<dbReference type="InterPro" id="IPR015919">
    <property type="entry name" value="Cadherin-like_sf"/>
</dbReference>
<feature type="domain" description="Cadherin" evidence="23">
    <location>
        <begin position="1403"/>
        <end position="1506"/>
    </location>
</feature>
<feature type="domain" description="Cadherin" evidence="23">
    <location>
        <begin position="780"/>
        <end position="881"/>
    </location>
</feature>
<dbReference type="InterPro" id="IPR001881">
    <property type="entry name" value="EGF-like_Ca-bd_dom"/>
</dbReference>
<dbReference type="InterPro" id="IPR001791">
    <property type="entry name" value="Laminin_G"/>
</dbReference>
<dbReference type="Gene3D" id="2.60.120.200">
    <property type="match status" value="2"/>
</dbReference>
<evidence type="ECO:0000256" key="15">
    <source>
        <dbReference type="ARBA" id="ARBA00076313"/>
    </source>
</evidence>
<dbReference type="FunFam" id="2.60.40.60:FF:000174">
    <property type="entry name" value="FAT atypical cadherin 4"/>
    <property type="match status" value="1"/>
</dbReference>
<dbReference type="Pfam" id="PF00008">
    <property type="entry name" value="EGF"/>
    <property type="match status" value="2"/>
</dbReference>
<dbReference type="GO" id="GO:0007423">
    <property type="term" value="P:sensory organ development"/>
    <property type="evidence" value="ECO:0007669"/>
    <property type="project" value="UniProtKB-ARBA"/>
</dbReference>
<evidence type="ECO:0000256" key="12">
    <source>
        <dbReference type="ARBA" id="ARBA00023180"/>
    </source>
</evidence>
<dbReference type="FunFam" id="2.60.40.60:FF:000010">
    <property type="entry name" value="Cadherin EGF LAG seven-pass G-type receptor 3"/>
    <property type="match status" value="4"/>
</dbReference>
<dbReference type="Gene3D" id="2.10.25.10">
    <property type="entry name" value="Laminin"/>
    <property type="match status" value="6"/>
</dbReference>
<feature type="domain" description="Cadherin" evidence="23">
    <location>
        <begin position="563"/>
        <end position="667"/>
    </location>
</feature>
<dbReference type="FunFam" id="2.10.25.10:FF:000293">
    <property type="entry name" value="FAT atypical cadherin 4"/>
    <property type="match status" value="1"/>
</dbReference>
<dbReference type="SMART" id="SM00181">
    <property type="entry name" value="EGF"/>
    <property type="match status" value="6"/>
</dbReference>
<dbReference type="FunFam" id="2.60.40.60:FF:000106">
    <property type="entry name" value="FAT atypical cadherin 4"/>
    <property type="match status" value="1"/>
</dbReference>
<protein>
    <recommendedName>
        <fullName evidence="14">Protocadherin Fat 4</fullName>
    </recommendedName>
    <alternativeName>
        <fullName evidence="16">FAT tumor suppressor homolog 4</fullName>
    </alternativeName>
    <alternativeName>
        <fullName evidence="15">Fat-like cadherin protein FAT-J</fullName>
    </alternativeName>
</protein>
<dbReference type="GO" id="GO:0120036">
    <property type="term" value="P:plasma membrane bounded cell projection organization"/>
    <property type="evidence" value="ECO:0007669"/>
    <property type="project" value="UniProtKB-ARBA"/>
</dbReference>
<evidence type="ECO:0000256" key="7">
    <source>
        <dbReference type="ARBA" id="ARBA00022837"/>
    </source>
</evidence>
<feature type="domain" description="Laminin G" evidence="21">
    <location>
        <begin position="3329"/>
        <end position="3513"/>
    </location>
</feature>
<feature type="domain" description="Cadherin" evidence="23">
    <location>
        <begin position="2227"/>
        <end position="2337"/>
    </location>
</feature>
<dbReference type="FunFam" id="2.10.25.10:FF:000151">
    <property type="entry name" value="FAT atypical cadherin 4"/>
    <property type="match status" value="1"/>
</dbReference>
<dbReference type="InterPro" id="IPR020894">
    <property type="entry name" value="Cadherin_CS"/>
</dbReference>